<accession>A0A974BXQ0</accession>
<dbReference type="InterPro" id="IPR017943">
    <property type="entry name" value="Bactericidal_perm-incr_a/b_dom"/>
</dbReference>
<sequence length="208" mass="21482">MWKVMSLVFIFGCVFQADATLSAASINCLTEKANAAINQVNILSSLNAAINGVNIPVIGIPGVTQLKVNNFNIPSGTVSVVPNPNIPDKVSFITRYQASLSAVASGLVPIEIQGSLTIQITTETSVNSNGLFNAISTKVTVFKSGDLTVRALGIGLGISGLSQADAVIGILISSITQQVTPVIQPNLVGILLDAINNPDGCLPNLGLN</sequence>
<dbReference type="SUPFAM" id="SSF55394">
    <property type="entry name" value="Bactericidal permeability-increasing protein, BPI"/>
    <property type="match status" value="1"/>
</dbReference>
<evidence type="ECO:0000313" key="2">
    <source>
        <dbReference type="EMBL" id="OCT62785.1"/>
    </source>
</evidence>
<feature type="signal peptide" evidence="1">
    <location>
        <begin position="1"/>
        <end position="19"/>
    </location>
</feature>
<dbReference type="Proteomes" id="UP000694892">
    <property type="component" value="Chromosome 9_10L"/>
</dbReference>
<organism evidence="2 3">
    <name type="scientific">Xenopus laevis</name>
    <name type="common">African clawed frog</name>
    <dbReference type="NCBI Taxonomy" id="8355"/>
    <lineage>
        <taxon>Eukaryota</taxon>
        <taxon>Metazoa</taxon>
        <taxon>Chordata</taxon>
        <taxon>Craniata</taxon>
        <taxon>Vertebrata</taxon>
        <taxon>Euteleostomi</taxon>
        <taxon>Amphibia</taxon>
        <taxon>Batrachia</taxon>
        <taxon>Anura</taxon>
        <taxon>Pipoidea</taxon>
        <taxon>Pipidae</taxon>
        <taxon>Xenopodinae</taxon>
        <taxon>Xenopus</taxon>
        <taxon>Xenopus</taxon>
    </lineage>
</organism>
<protein>
    <submittedName>
        <fullName evidence="2">Uncharacterized protein</fullName>
    </submittedName>
</protein>
<gene>
    <name evidence="2" type="ORF">XELAEV_18043876mg</name>
</gene>
<dbReference type="EMBL" id="CM004482">
    <property type="protein sequence ID" value="OCT62785.1"/>
    <property type="molecule type" value="Genomic_DNA"/>
</dbReference>
<feature type="chain" id="PRO_5037813938" evidence="1">
    <location>
        <begin position="20"/>
        <end position="208"/>
    </location>
</feature>
<name>A0A974BXQ0_XENLA</name>
<proteinExistence type="predicted"/>
<reference evidence="3" key="1">
    <citation type="journal article" date="2016" name="Nature">
        <title>Genome evolution in the allotetraploid frog Xenopus laevis.</title>
        <authorList>
            <person name="Session A.M."/>
            <person name="Uno Y."/>
            <person name="Kwon T."/>
            <person name="Chapman J.A."/>
            <person name="Toyoda A."/>
            <person name="Takahashi S."/>
            <person name="Fukui A."/>
            <person name="Hikosaka A."/>
            <person name="Suzuki A."/>
            <person name="Kondo M."/>
            <person name="van Heeringen S.J."/>
            <person name="Quigley I."/>
            <person name="Heinz S."/>
            <person name="Ogino H."/>
            <person name="Ochi H."/>
            <person name="Hellsten U."/>
            <person name="Lyons J.B."/>
            <person name="Simakov O."/>
            <person name="Putnam N."/>
            <person name="Stites J."/>
            <person name="Kuroki Y."/>
            <person name="Tanaka T."/>
            <person name="Michiue T."/>
            <person name="Watanabe M."/>
            <person name="Bogdanovic O."/>
            <person name="Lister R."/>
            <person name="Georgiou G."/>
            <person name="Paranjpe S.S."/>
            <person name="van Kruijsbergen I."/>
            <person name="Shu S."/>
            <person name="Carlson J."/>
            <person name="Kinoshita T."/>
            <person name="Ohta Y."/>
            <person name="Mawaribuchi S."/>
            <person name="Jenkins J."/>
            <person name="Grimwood J."/>
            <person name="Schmutz J."/>
            <person name="Mitros T."/>
            <person name="Mozaffari S.V."/>
            <person name="Suzuki Y."/>
            <person name="Haramoto Y."/>
            <person name="Yamamoto T.S."/>
            <person name="Takagi C."/>
            <person name="Heald R."/>
            <person name="Miller K."/>
            <person name="Haudenschild C."/>
            <person name="Kitzman J."/>
            <person name="Nakayama T."/>
            <person name="Izutsu Y."/>
            <person name="Robert J."/>
            <person name="Fortriede J."/>
            <person name="Burns K."/>
            <person name="Lotay V."/>
            <person name="Karimi K."/>
            <person name="Yasuoka Y."/>
            <person name="Dichmann D.S."/>
            <person name="Flajnik M.F."/>
            <person name="Houston D.W."/>
            <person name="Shendure J."/>
            <person name="DuPasquier L."/>
            <person name="Vize P.D."/>
            <person name="Zorn A.M."/>
            <person name="Ito M."/>
            <person name="Marcotte E.M."/>
            <person name="Wallingford J.B."/>
            <person name="Ito Y."/>
            <person name="Asashima M."/>
            <person name="Ueno N."/>
            <person name="Matsuda Y."/>
            <person name="Veenstra G.J."/>
            <person name="Fujiyama A."/>
            <person name="Harland R.M."/>
            <person name="Taira M."/>
            <person name="Rokhsar D.S."/>
        </authorList>
    </citation>
    <scope>NUCLEOTIDE SEQUENCE [LARGE SCALE GENOMIC DNA]</scope>
    <source>
        <strain evidence="3">J</strain>
    </source>
</reference>
<evidence type="ECO:0000313" key="3">
    <source>
        <dbReference type="Proteomes" id="UP000694892"/>
    </source>
</evidence>
<keyword evidence="1" id="KW-0732">Signal</keyword>
<dbReference type="GO" id="GO:0008289">
    <property type="term" value="F:lipid binding"/>
    <property type="evidence" value="ECO:0007669"/>
    <property type="project" value="InterPro"/>
</dbReference>
<dbReference type="AlphaFoldDB" id="A0A974BXQ0"/>
<evidence type="ECO:0000256" key="1">
    <source>
        <dbReference type="SAM" id="SignalP"/>
    </source>
</evidence>